<sequence>MQRFCEGAMHNYTEPILRMLTTSGIDGDLDALQRFTSGRWLWREQEQFACRYVQFELQPLLDIAASAVGAQYCARVLKLAEGQYNKVFVLTMDNGREIIAKLPNPNAGRPHFTTSSEVATMDFLRNVLDLPVPKVYAWSSRAENPVGAEYILMEKQHGVMLSEVWGALKGKHRAQLVLQVVDFENILAATKFPGYGSLYYKEDLPSSADMLSSSLYVDNTGKEVQSTNFAIGPTNHRAFFDFGKGSLDIDRGPWSSAAEYVIAVAKREIATAKAGLMYPLMPEGLFYGPRQYQPTNAKKLATLRNYLKVAPYTLPESLTSHASVLWHGDLNSQNIFVDPNEPTRILGIIDWQSTSLAPLFTQVARPAFLDYNGPPPETLDKIRLPENLEALSPEQQKQAKALHQAQTLHNLYLARSRQLSPVIFDAIQAQRTLRHQVSVIPGLTIMDYEPCLNSLLRDVQKEWSSLVSEGASVPCPLQFSAEEVAEQECDEELWAQGVALMEEFIADTGCFKHWDGRVSEDDYELSRKQLDEGVQRFLAREARSEQERREWCRVLPFVD</sequence>
<dbReference type="SUPFAM" id="SSF56112">
    <property type="entry name" value="Protein kinase-like (PK-like)"/>
    <property type="match status" value="1"/>
</dbReference>
<dbReference type="OrthoDB" id="2906425at2759"/>
<dbReference type="GeneID" id="38114483"/>
<dbReference type="AlphaFoldDB" id="A0A3D8SBR5"/>
<name>A0A3D8SBR5_9EURO</name>
<feature type="domain" description="Aminoglycoside phosphotransferase" evidence="1">
    <location>
        <begin position="303"/>
        <end position="360"/>
    </location>
</feature>
<dbReference type="Proteomes" id="UP000256690">
    <property type="component" value="Unassembled WGS sequence"/>
</dbReference>
<dbReference type="RefSeq" id="XP_026605125.1">
    <property type="nucleotide sequence ID" value="XM_026746129.1"/>
</dbReference>
<dbReference type="InterPro" id="IPR051035">
    <property type="entry name" value="Mito_inheritance_9"/>
</dbReference>
<evidence type="ECO:0000259" key="1">
    <source>
        <dbReference type="Pfam" id="PF01636"/>
    </source>
</evidence>
<comment type="caution">
    <text evidence="2">The sequence shown here is derived from an EMBL/GenBank/DDBJ whole genome shotgun (WGS) entry which is preliminary data.</text>
</comment>
<accession>A0A3D8SBR5</accession>
<keyword evidence="3" id="KW-1185">Reference proteome</keyword>
<proteinExistence type="predicted"/>
<reference evidence="2 3" key="1">
    <citation type="journal article" date="2018" name="IMA Fungus">
        <title>IMA Genome-F 9: Draft genome sequence of Annulohypoxylon stygium, Aspergillus mulundensis, Berkeleyomyces basicola (syn. Thielaviopsis basicola), Ceratocystis smalleyi, two Cercospora beticola strains, Coleophoma cylindrospora, Fusarium fracticaudum, Phialophora cf. hyalina, and Morchella septimelata.</title>
        <authorList>
            <person name="Wingfield B.D."/>
            <person name="Bills G.F."/>
            <person name="Dong Y."/>
            <person name="Huang W."/>
            <person name="Nel W.J."/>
            <person name="Swalarsk-Parry B.S."/>
            <person name="Vaghefi N."/>
            <person name="Wilken P.M."/>
            <person name="An Z."/>
            <person name="de Beer Z.W."/>
            <person name="De Vos L."/>
            <person name="Chen L."/>
            <person name="Duong T.A."/>
            <person name="Gao Y."/>
            <person name="Hammerbacher A."/>
            <person name="Kikkert J.R."/>
            <person name="Li Y."/>
            <person name="Li H."/>
            <person name="Li K."/>
            <person name="Li Q."/>
            <person name="Liu X."/>
            <person name="Ma X."/>
            <person name="Naidoo K."/>
            <person name="Pethybridge S.J."/>
            <person name="Sun J."/>
            <person name="Steenkamp E.T."/>
            <person name="van der Nest M.A."/>
            <person name="van Wyk S."/>
            <person name="Wingfield M.J."/>
            <person name="Xiong C."/>
            <person name="Yue Q."/>
            <person name="Zhang X."/>
        </authorList>
    </citation>
    <scope>NUCLEOTIDE SEQUENCE [LARGE SCALE GENOMIC DNA]</scope>
    <source>
        <strain evidence="2 3">DSM 5745</strain>
    </source>
</reference>
<dbReference type="Pfam" id="PF01636">
    <property type="entry name" value="APH"/>
    <property type="match status" value="1"/>
</dbReference>
<gene>
    <name evidence="2" type="ORF">DSM5745_04113</name>
</gene>
<dbReference type="PANTHER" id="PTHR36091">
    <property type="entry name" value="ALTERED INHERITANCE OF MITOCHONDRIA PROTEIN 9, MITOCHONDRIAL"/>
    <property type="match status" value="1"/>
</dbReference>
<dbReference type="GO" id="GO:0005739">
    <property type="term" value="C:mitochondrion"/>
    <property type="evidence" value="ECO:0007669"/>
    <property type="project" value="TreeGrafter"/>
</dbReference>
<organism evidence="2 3">
    <name type="scientific">Aspergillus mulundensis</name>
    <dbReference type="NCBI Taxonomy" id="1810919"/>
    <lineage>
        <taxon>Eukaryota</taxon>
        <taxon>Fungi</taxon>
        <taxon>Dikarya</taxon>
        <taxon>Ascomycota</taxon>
        <taxon>Pezizomycotina</taxon>
        <taxon>Eurotiomycetes</taxon>
        <taxon>Eurotiomycetidae</taxon>
        <taxon>Eurotiales</taxon>
        <taxon>Aspergillaceae</taxon>
        <taxon>Aspergillus</taxon>
        <taxon>Aspergillus subgen. Nidulantes</taxon>
    </lineage>
</organism>
<dbReference type="EMBL" id="PVWQ01000004">
    <property type="protein sequence ID" value="RDW83787.1"/>
    <property type="molecule type" value="Genomic_DNA"/>
</dbReference>
<protein>
    <submittedName>
        <fullName evidence="2">Putative Mitochondrial protein Fmp29</fullName>
    </submittedName>
</protein>
<dbReference type="PANTHER" id="PTHR36091:SF2">
    <property type="entry name" value="AMINOGLYCOSIDE PHOSPHOTRANSFERASE DOMAIN-CONTAINING PROTEIN"/>
    <property type="match status" value="1"/>
</dbReference>
<evidence type="ECO:0000313" key="2">
    <source>
        <dbReference type="EMBL" id="RDW83787.1"/>
    </source>
</evidence>
<evidence type="ECO:0000313" key="3">
    <source>
        <dbReference type="Proteomes" id="UP000256690"/>
    </source>
</evidence>
<dbReference type="InterPro" id="IPR002575">
    <property type="entry name" value="Aminoglycoside_PTrfase"/>
</dbReference>
<dbReference type="InterPro" id="IPR011009">
    <property type="entry name" value="Kinase-like_dom_sf"/>
</dbReference>
<dbReference type="Gene3D" id="3.90.1200.10">
    <property type="match status" value="1"/>
</dbReference>